<comment type="subcellular location">
    <subcellularLocation>
        <location evidence="7">Cytoplasm</location>
    </subcellularLocation>
</comment>
<dbReference type="GO" id="GO:0003700">
    <property type="term" value="F:DNA-binding transcription factor activity"/>
    <property type="evidence" value="ECO:0007669"/>
    <property type="project" value="InterPro"/>
</dbReference>
<dbReference type="InterPro" id="IPR025249">
    <property type="entry name" value="TF_NusA_KH_1st"/>
</dbReference>
<dbReference type="CDD" id="cd02134">
    <property type="entry name" value="KH-II_NusA_rpt1"/>
    <property type="match status" value="1"/>
</dbReference>
<evidence type="ECO:0000259" key="9">
    <source>
        <dbReference type="PROSITE" id="PS50126"/>
    </source>
</evidence>
<keyword evidence="1 7" id="KW-0806">Transcription termination</keyword>
<keyword evidence="2 7" id="KW-0963">Cytoplasm</keyword>
<organism evidence="10 11">
    <name type="scientific">SAR324 cluster bacterium</name>
    <dbReference type="NCBI Taxonomy" id="2024889"/>
    <lineage>
        <taxon>Bacteria</taxon>
        <taxon>Deltaproteobacteria</taxon>
        <taxon>SAR324 cluster</taxon>
    </lineage>
</organism>
<dbReference type="InterPro" id="IPR009019">
    <property type="entry name" value="KH_sf_prok-type"/>
</dbReference>
<dbReference type="SUPFAM" id="SSF50249">
    <property type="entry name" value="Nucleic acid-binding proteins"/>
    <property type="match status" value="1"/>
</dbReference>
<dbReference type="SMART" id="SM00316">
    <property type="entry name" value="S1"/>
    <property type="match status" value="1"/>
</dbReference>
<dbReference type="Gene3D" id="3.30.1480.10">
    <property type="entry name" value="NusA, N-terminal domain"/>
    <property type="match status" value="1"/>
</dbReference>
<dbReference type="AlphaFoldDB" id="A0A2A4T2I0"/>
<dbReference type="InterPro" id="IPR015946">
    <property type="entry name" value="KH_dom-like_a/b"/>
</dbReference>
<dbReference type="Gene3D" id="2.40.50.140">
    <property type="entry name" value="Nucleic acid-binding proteins"/>
    <property type="match status" value="1"/>
</dbReference>
<dbReference type="Gene3D" id="3.30.300.20">
    <property type="match status" value="2"/>
</dbReference>
<proteinExistence type="inferred from homology"/>
<dbReference type="Pfam" id="PF13184">
    <property type="entry name" value="KH_NusA_1st"/>
    <property type="match status" value="1"/>
</dbReference>
<keyword evidence="3 7" id="KW-0889">Transcription antitermination</keyword>
<dbReference type="PANTHER" id="PTHR22648:SF0">
    <property type="entry name" value="TRANSCRIPTION TERMINATION_ANTITERMINATION PROTEIN NUSA"/>
    <property type="match status" value="1"/>
</dbReference>
<evidence type="ECO:0000256" key="6">
    <source>
        <dbReference type="ARBA" id="ARBA00023163"/>
    </source>
</evidence>
<name>A0A2A4T2I0_9DELT</name>
<dbReference type="PANTHER" id="PTHR22648">
    <property type="entry name" value="TRANSCRIPTION TERMINATION FACTOR NUSA"/>
    <property type="match status" value="1"/>
</dbReference>
<dbReference type="EMBL" id="NVSR01000069">
    <property type="protein sequence ID" value="PCI27197.1"/>
    <property type="molecule type" value="Genomic_DNA"/>
</dbReference>
<dbReference type="GO" id="GO:0031564">
    <property type="term" value="P:transcription antitermination"/>
    <property type="evidence" value="ECO:0007669"/>
    <property type="project" value="UniProtKB-UniRule"/>
</dbReference>
<evidence type="ECO:0000256" key="5">
    <source>
        <dbReference type="ARBA" id="ARBA00023015"/>
    </source>
</evidence>
<dbReference type="GO" id="GO:0003723">
    <property type="term" value="F:RNA binding"/>
    <property type="evidence" value="ECO:0007669"/>
    <property type="project" value="UniProtKB-UniRule"/>
</dbReference>
<dbReference type="NCBIfam" id="TIGR01953">
    <property type="entry name" value="NusA"/>
    <property type="match status" value="1"/>
</dbReference>
<dbReference type="InterPro" id="IPR030842">
    <property type="entry name" value="TF_NusA_bacterial"/>
</dbReference>
<evidence type="ECO:0000256" key="8">
    <source>
        <dbReference type="SAM" id="MobiDB-lite"/>
    </source>
</evidence>
<evidence type="ECO:0000256" key="3">
    <source>
        <dbReference type="ARBA" id="ARBA00022814"/>
    </source>
</evidence>
<dbReference type="PROSITE" id="PS50126">
    <property type="entry name" value="S1"/>
    <property type="match status" value="1"/>
</dbReference>
<evidence type="ECO:0000256" key="7">
    <source>
        <dbReference type="HAMAP-Rule" id="MF_00945"/>
    </source>
</evidence>
<dbReference type="GO" id="GO:0006353">
    <property type="term" value="P:DNA-templated transcription termination"/>
    <property type="evidence" value="ECO:0007669"/>
    <property type="project" value="UniProtKB-UniRule"/>
</dbReference>
<accession>A0A2A4T2I0</accession>
<dbReference type="InterPro" id="IPR058582">
    <property type="entry name" value="KH_NusA_2nd"/>
</dbReference>
<feature type="domain" description="S1 motif" evidence="9">
    <location>
        <begin position="136"/>
        <end position="201"/>
    </location>
</feature>
<evidence type="ECO:0000313" key="11">
    <source>
        <dbReference type="Proteomes" id="UP000218113"/>
    </source>
</evidence>
<dbReference type="CDD" id="cd22529">
    <property type="entry name" value="KH-II_NusA_rpt2"/>
    <property type="match status" value="1"/>
</dbReference>
<keyword evidence="4 7" id="KW-0694">RNA-binding</keyword>
<dbReference type="Proteomes" id="UP000218113">
    <property type="component" value="Unassembled WGS sequence"/>
</dbReference>
<dbReference type="InterPro" id="IPR003029">
    <property type="entry name" value="S1_domain"/>
</dbReference>
<comment type="function">
    <text evidence="7">Participates in both transcription termination and antitermination.</text>
</comment>
<dbReference type="HAMAP" id="MF_00945_B">
    <property type="entry name" value="NusA_B"/>
    <property type="match status" value="1"/>
</dbReference>
<dbReference type="CDD" id="cd04455">
    <property type="entry name" value="S1_NusA"/>
    <property type="match status" value="1"/>
</dbReference>
<dbReference type="InterPro" id="IPR010213">
    <property type="entry name" value="TF_NusA"/>
</dbReference>
<feature type="compositionally biased region" description="Low complexity" evidence="8">
    <location>
        <begin position="374"/>
        <end position="386"/>
    </location>
</feature>
<evidence type="ECO:0000313" key="10">
    <source>
        <dbReference type="EMBL" id="PCI27197.1"/>
    </source>
</evidence>
<dbReference type="SUPFAM" id="SSF54814">
    <property type="entry name" value="Prokaryotic type KH domain (KH-domain type II)"/>
    <property type="match status" value="2"/>
</dbReference>
<gene>
    <name evidence="7" type="primary">nusA</name>
    <name evidence="10" type="ORF">COB67_09050</name>
</gene>
<comment type="caution">
    <text evidence="10">The sequence shown here is derived from an EMBL/GenBank/DDBJ whole genome shotgun (WGS) entry which is preliminary data.</text>
</comment>
<dbReference type="GO" id="GO:0005829">
    <property type="term" value="C:cytosol"/>
    <property type="evidence" value="ECO:0007669"/>
    <property type="project" value="TreeGrafter"/>
</dbReference>
<keyword evidence="5 7" id="KW-0805">Transcription regulation</keyword>
<comment type="subunit">
    <text evidence="7">Monomer. Binds directly to the core enzyme of the DNA-dependent RNA polymerase and to nascent RNA.</text>
</comment>
<evidence type="ECO:0000256" key="1">
    <source>
        <dbReference type="ARBA" id="ARBA00022472"/>
    </source>
</evidence>
<dbReference type="InterPro" id="IPR036555">
    <property type="entry name" value="NusA_N_sf"/>
</dbReference>
<reference evidence="11" key="1">
    <citation type="submission" date="2017-08" db="EMBL/GenBank/DDBJ databases">
        <title>A dynamic microbial community with high functional redundancy inhabits the cold, oxic subseafloor aquifer.</title>
        <authorList>
            <person name="Tully B.J."/>
            <person name="Wheat C.G."/>
            <person name="Glazer B.T."/>
            <person name="Huber J.A."/>
        </authorList>
    </citation>
    <scope>NUCLEOTIDE SEQUENCE [LARGE SCALE GENOMIC DNA]</scope>
</reference>
<keyword evidence="6 7" id="KW-0804">Transcription</keyword>
<dbReference type="InterPro" id="IPR012340">
    <property type="entry name" value="NA-bd_OB-fold"/>
</dbReference>
<feature type="region of interest" description="Disordered" evidence="8">
    <location>
        <begin position="364"/>
        <end position="407"/>
    </location>
</feature>
<dbReference type="SUPFAM" id="SSF69705">
    <property type="entry name" value="Transcription factor NusA, N-terminal domain"/>
    <property type="match status" value="1"/>
</dbReference>
<feature type="compositionally biased region" description="Basic and acidic residues" evidence="8">
    <location>
        <begin position="364"/>
        <end position="373"/>
    </location>
</feature>
<comment type="similarity">
    <text evidence="7">Belongs to the NusA family.</text>
</comment>
<sequence>MKPSGLLEAIVELSQERGLDQDAIIEALEDAIVGAAYRKYKEYKSIEAVLNRQTGKIELMHYRIVVEDLVDPHNQISLSEVRRLDPLAECGDEVEYEIDSREFAGVIAQTARQLIFQKIREAEREAVSEKYREKIGEIVHGTVSRVERGRIILMISHSVEAMLDRREQIPFEKLQPGDHVRALLIDLKSDGRGPQLVISRTHPKFLIKLMEVEVPEVYEGVIDVVTAARDPGRRAKVAVRSNDPDVDPVGSCVGVRGTRIQSVVSELCGERIDVVEWSEFEEQFITNAIAPAEIVEMTLKSEGRAVDVKVQPSQLSLAIGKQGQNVRLASRLTEYSINVIPWELPDLGEASKLVGDLADLAQRDTENSRKELELPGLMGEGLPELGNRAQEDEETPREKGNDIAADE</sequence>
<dbReference type="FunFam" id="3.30.300.20:FF:000002">
    <property type="entry name" value="Transcription termination/antitermination protein NusA"/>
    <property type="match status" value="1"/>
</dbReference>
<dbReference type="Pfam" id="PF08529">
    <property type="entry name" value="NusA_N"/>
    <property type="match status" value="1"/>
</dbReference>
<dbReference type="InterPro" id="IPR013735">
    <property type="entry name" value="TF_NusA_N"/>
</dbReference>
<dbReference type="FunFam" id="3.30.300.20:FF:000005">
    <property type="entry name" value="Transcription termination/antitermination protein NusA"/>
    <property type="match status" value="1"/>
</dbReference>
<dbReference type="Pfam" id="PF26594">
    <property type="entry name" value="KH_NusA_2nd"/>
    <property type="match status" value="1"/>
</dbReference>
<evidence type="ECO:0000256" key="2">
    <source>
        <dbReference type="ARBA" id="ARBA00022490"/>
    </source>
</evidence>
<protein>
    <recommendedName>
        <fullName evidence="7">Transcription termination/antitermination protein NusA</fullName>
    </recommendedName>
</protein>
<evidence type="ECO:0000256" key="4">
    <source>
        <dbReference type="ARBA" id="ARBA00022884"/>
    </source>
</evidence>